<dbReference type="Proteomes" id="UP000287651">
    <property type="component" value="Unassembled WGS sequence"/>
</dbReference>
<comment type="caution">
    <text evidence="1">The sequence shown here is derived from an EMBL/GenBank/DDBJ whole genome shotgun (WGS) entry which is preliminary data.</text>
</comment>
<evidence type="ECO:0000313" key="2">
    <source>
        <dbReference type="Proteomes" id="UP000287651"/>
    </source>
</evidence>
<dbReference type="AlphaFoldDB" id="A0A427AQG2"/>
<dbReference type="EMBL" id="AMZH03001674">
    <property type="protein sequence ID" value="RRT78447.1"/>
    <property type="molecule type" value="Genomic_DNA"/>
</dbReference>
<protein>
    <submittedName>
        <fullName evidence="1">Uncharacterized protein</fullName>
    </submittedName>
</protein>
<reference evidence="1 2" key="1">
    <citation type="journal article" date="2014" name="Agronomy (Basel)">
        <title>A Draft Genome Sequence for Ensete ventricosum, the Drought-Tolerant Tree Against Hunger.</title>
        <authorList>
            <person name="Harrison J."/>
            <person name="Moore K.A."/>
            <person name="Paszkiewicz K."/>
            <person name="Jones T."/>
            <person name="Grant M."/>
            <person name="Ambacheew D."/>
            <person name="Muzemil S."/>
            <person name="Studholme D.J."/>
        </authorList>
    </citation>
    <scope>NUCLEOTIDE SEQUENCE [LARGE SCALE GENOMIC DNA]</scope>
</reference>
<accession>A0A427AQG2</accession>
<name>A0A427AQG2_ENSVE</name>
<evidence type="ECO:0000313" key="1">
    <source>
        <dbReference type="EMBL" id="RRT78447.1"/>
    </source>
</evidence>
<organism evidence="1 2">
    <name type="scientific">Ensete ventricosum</name>
    <name type="common">Abyssinian banana</name>
    <name type="synonym">Musa ensete</name>
    <dbReference type="NCBI Taxonomy" id="4639"/>
    <lineage>
        <taxon>Eukaryota</taxon>
        <taxon>Viridiplantae</taxon>
        <taxon>Streptophyta</taxon>
        <taxon>Embryophyta</taxon>
        <taxon>Tracheophyta</taxon>
        <taxon>Spermatophyta</taxon>
        <taxon>Magnoliopsida</taxon>
        <taxon>Liliopsida</taxon>
        <taxon>Zingiberales</taxon>
        <taxon>Musaceae</taxon>
        <taxon>Ensete</taxon>
    </lineage>
</organism>
<sequence length="131" mass="14248">MKPPPLLQTATVSHQVLYCSSVANVVLLQGSKDSGPALRQRQCRCPKLSLNLVGTCRCYRWLCQQPSIAEPMIPTSTTVALAVPCHSLAIFYRCRCVLFSLSNDSKSDILSAPLVVRKSSSASCCICSLEE</sequence>
<proteinExistence type="predicted"/>
<gene>
    <name evidence="1" type="ORF">B296_00003889</name>
</gene>